<dbReference type="KEGG" id="rcm:A1E_04140"/>
<dbReference type="RefSeq" id="WP_012148949.1">
    <property type="nucleotide sequence ID" value="NC_009879.1"/>
</dbReference>
<sequence length="121" mass="13168">MLSSKRNHRFHGNNDNSLSEVNINSIGNFYGEVNATNFNINNADANVTVSRLLIGDVLYSAELIVNGVTCSITTSANNQWDLTINSCNVIGTIEMNSLKFVNIRANPVTLSANVLLLVILI</sequence>
<accession>A8EZH1</accession>
<dbReference type="EMBL" id="CP000409">
    <property type="protein sequence ID" value="ABV73754.1"/>
    <property type="molecule type" value="Genomic_DNA"/>
</dbReference>
<proteinExistence type="predicted"/>
<dbReference type="eggNOG" id="COG4625">
    <property type="taxonomic scope" value="Bacteria"/>
</dbReference>
<dbReference type="HOGENOM" id="CLU_2036246_0_0_5"/>
<evidence type="ECO:0000313" key="1">
    <source>
        <dbReference type="EMBL" id="ABV73754.1"/>
    </source>
</evidence>
<gene>
    <name evidence="1" type="ordered locus">A1E_04140</name>
</gene>
<organism evidence="1 2">
    <name type="scientific">Rickettsia canadensis (strain McKiel)</name>
    <dbReference type="NCBI Taxonomy" id="293613"/>
    <lineage>
        <taxon>Bacteria</taxon>
        <taxon>Pseudomonadati</taxon>
        <taxon>Pseudomonadota</taxon>
        <taxon>Alphaproteobacteria</taxon>
        <taxon>Rickettsiales</taxon>
        <taxon>Rickettsiaceae</taxon>
        <taxon>Rickettsieae</taxon>
        <taxon>Rickettsia</taxon>
        <taxon>belli group</taxon>
    </lineage>
</organism>
<evidence type="ECO:0000313" key="2">
    <source>
        <dbReference type="Proteomes" id="UP000007056"/>
    </source>
</evidence>
<name>A8EZH1_RICCK</name>
<dbReference type="AlphaFoldDB" id="A8EZH1"/>
<protein>
    <submittedName>
        <fullName evidence="1">Uncharacterized protein</fullName>
    </submittedName>
</protein>
<reference evidence="2" key="1">
    <citation type="submission" date="2007-09" db="EMBL/GenBank/DDBJ databases">
        <title>Complete genome sequence of Rickettsia canadensis.</title>
        <authorList>
            <person name="Madan A."/>
            <person name="Fahey J."/>
            <person name="Helton E."/>
            <person name="Ketteman M."/>
            <person name="Madan A."/>
            <person name="Rodrigues S."/>
            <person name="Sanchez A."/>
            <person name="Whiting M."/>
            <person name="Dasch G."/>
            <person name="Eremeeva M."/>
        </authorList>
    </citation>
    <scope>NUCLEOTIDE SEQUENCE [LARGE SCALE GENOMIC DNA]</scope>
    <source>
        <strain evidence="2">McKiel</strain>
    </source>
</reference>
<dbReference type="Proteomes" id="UP000007056">
    <property type="component" value="Chromosome"/>
</dbReference>